<keyword evidence="3" id="KW-0347">Helicase</keyword>
<dbReference type="EMBL" id="BARS01015117">
    <property type="protein sequence ID" value="GAF87268.1"/>
    <property type="molecule type" value="Genomic_DNA"/>
</dbReference>
<evidence type="ECO:0000256" key="2">
    <source>
        <dbReference type="ARBA" id="ARBA00022801"/>
    </source>
</evidence>
<gene>
    <name evidence="6" type="ORF">S01H1_25085</name>
</gene>
<sequence length="287" mass="30844">AQKDFWTAADLVEHLGRLSSAEEKHDGLSVRPETAPPVRIMNLHKAKGLQAPVVFLAGPAGRWNPPANLHIDRSGAKVRGFMAIRGSTGGFNRPMLACPAGWDACVEEEKLLRNAEEVRLLYVAATRAGSRLVVTQRMKGNSKNPWMDFGGHLADCPSLPDPGPQSAPSETPATIGPGEFKAARDAIGGRRQAISRKTYDVAAAKETSVGRRAASSGGGEDGAKWGSVVHMLLDTLMRTPDADVRNLAVSALREHELTVERADEAVALARSVTESDIWRRAQRSGKC</sequence>
<evidence type="ECO:0000256" key="3">
    <source>
        <dbReference type="ARBA" id="ARBA00022806"/>
    </source>
</evidence>
<evidence type="ECO:0000256" key="1">
    <source>
        <dbReference type="ARBA" id="ARBA00022741"/>
    </source>
</evidence>
<evidence type="ECO:0000313" key="6">
    <source>
        <dbReference type="EMBL" id="GAF87268.1"/>
    </source>
</evidence>
<dbReference type="GO" id="GO:0000725">
    <property type="term" value="P:recombinational repair"/>
    <property type="evidence" value="ECO:0007669"/>
    <property type="project" value="TreeGrafter"/>
</dbReference>
<dbReference type="InterPro" id="IPR027417">
    <property type="entry name" value="P-loop_NTPase"/>
</dbReference>
<proteinExistence type="predicted"/>
<dbReference type="GO" id="GO:0016787">
    <property type="term" value="F:hydrolase activity"/>
    <property type="evidence" value="ECO:0007669"/>
    <property type="project" value="UniProtKB-KW"/>
</dbReference>
<dbReference type="Gene3D" id="3.40.50.300">
    <property type="entry name" value="P-loop containing nucleotide triphosphate hydrolases"/>
    <property type="match status" value="1"/>
</dbReference>
<dbReference type="AlphaFoldDB" id="X0T1B9"/>
<feature type="non-terminal residue" evidence="6">
    <location>
        <position position="287"/>
    </location>
</feature>
<name>X0T1B9_9ZZZZ</name>
<organism evidence="6">
    <name type="scientific">marine sediment metagenome</name>
    <dbReference type="NCBI Taxonomy" id="412755"/>
    <lineage>
        <taxon>unclassified sequences</taxon>
        <taxon>metagenomes</taxon>
        <taxon>ecological metagenomes</taxon>
    </lineage>
</organism>
<dbReference type="Pfam" id="PF13361">
    <property type="entry name" value="UvrD_C"/>
    <property type="match status" value="1"/>
</dbReference>
<feature type="non-terminal residue" evidence="6">
    <location>
        <position position="1"/>
    </location>
</feature>
<dbReference type="InterPro" id="IPR014017">
    <property type="entry name" value="DNA_helicase_UvrD-like_C"/>
</dbReference>
<dbReference type="PANTHER" id="PTHR11070">
    <property type="entry name" value="UVRD / RECB / PCRA DNA HELICASE FAMILY MEMBER"/>
    <property type="match status" value="1"/>
</dbReference>
<evidence type="ECO:0000259" key="5">
    <source>
        <dbReference type="Pfam" id="PF13361"/>
    </source>
</evidence>
<protein>
    <recommendedName>
        <fullName evidence="5">UvrD-like helicase C-terminal domain-containing protein</fullName>
    </recommendedName>
</protein>
<dbReference type="SUPFAM" id="SSF52540">
    <property type="entry name" value="P-loop containing nucleoside triphosphate hydrolases"/>
    <property type="match status" value="1"/>
</dbReference>
<dbReference type="GO" id="GO:0005524">
    <property type="term" value="F:ATP binding"/>
    <property type="evidence" value="ECO:0007669"/>
    <property type="project" value="UniProtKB-KW"/>
</dbReference>
<accession>X0T1B9</accession>
<reference evidence="6" key="1">
    <citation type="journal article" date="2014" name="Front. Microbiol.">
        <title>High frequency of phylogenetically diverse reductive dehalogenase-homologous genes in deep subseafloor sedimentary metagenomes.</title>
        <authorList>
            <person name="Kawai M."/>
            <person name="Futagami T."/>
            <person name="Toyoda A."/>
            <person name="Takaki Y."/>
            <person name="Nishi S."/>
            <person name="Hori S."/>
            <person name="Arai W."/>
            <person name="Tsubouchi T."/>
            <person name="Morono Y."/>
            <person name="Uchiyama I."/>
            <person name="Ito T."/>
            <person name="Fujiyama A."/>
            <person name="Inagaki F."/>
            <person name="Takami H."/>
        </authorList>
    </citation>
    <scope>NUCLEOTIDE SEQUENCE</scope>
    <source>
        <strain evidence="6">Expedition CK06-06</strain>
    </source>
</reference>
<keyword evidence="4" id="KW-0067">ATP-binding</keyword>
<dbReference type="GO" id="GO:0003677">
    <property type="term" value="F:DNA binding"/>
    <property type="evidence" value="ECO:0007669"/>
    <property type="project" value="InterPro"/>
</dbReference>
<dbReference type="GO" id="GO:0043138">
    <property type="term" value="F:3'-5' DNA helicase activity"/>
    <property type="evidence" value="ECO:0007669"/>
    <property type="project" value="TreeGrafter"/>
</dbReference>
<dbReference type="InterPro" id="IPR000212">
    <property type="entry name" value="DNA_helicase_UvrD/REP"/>
</dbReference>
<dbReference type="PANTHER" id="PTHR11070:SF2">
    <property type="entry name" value="ATP-DEPENDENT DNA HELICASE SRS2"/>
    <property type="match status" value="1"/>
</dbReference>
<evidence type="ECO:0000256" key="4">
    <source>
        <dbReference type="ARBA" id="ARBA00022840"/>
    </source>
</evidence>
<keyword evidence="1" id="KW-0547">Nucleotide-binding</keyword>
<comment type="caution">
    <text evidence="6">The sequence shown here is derived from an EMBL/GenBank/DDBJ whole genome shotgun (WGS) entry which is preliminary data.</text>
</comment>
<feature type="domain" description="UvrD-like helicase C-terminal" evidence="5">
    <location>
        <begin position="36"/>
        <end position="135"/>
    </location>
</feature>
<keyword evidence="2" id="KW-0378">Hydrolase</keyword>